<dbReference type="EMBL" id="SCEB01001571">
    <property type="protein sequence ID" value="RXM96539.1"/>
    <property type="molecule type" value="Genomic_DNA"/>
</dbReference>
<proteinExistence type="predicted"/>
<gene>
    <name evidence="1" type="ORF">EOD39_15525</name>
</gene>
<accession>A0A444V7X5</accession>
<organism evidence="1 2">
    <name type="scientific">Acipenser ruthenus</name>
    <name type="common">Sterlet sturgeon</name>
    <dbReference type="NCBI Taxonomy" id="7906"/>
    <lineage>
        <taxon>Eukaryota</taxon>
        <taxon>Metazoa</taxon>
        <taxon>Chordata</taxon>
        <taxon>Craniata</taxon>
        <taxon>Vertebrata</taxon>
        <taxon>Euteleostomi</taxon>
        <taxon>Actinopterygii</taxon>
        <taxon>Chondrostei</taxon>
        <taxon>Acipenseriformes</taxon>
        <taxon>Acipenseridae</taxon>
        <taxon>Acipenser</taxon>
    </lineage>
</organism>
<dbReference type="Proteomes" id="UP000289886">
    <property type="component" value="Unassembled WGS sequence"/>
</dbReference>
<comment type="caution">
    <text evidence="1">The sequence shown here is derived from an EMBL/GenBank/DDBJ whole genome shotgun (WGS) entry which is preliminary data.</text>
</comment>
<keyword evidence="2" id="KW-1185">Reference proteome</keyword>
<sequence>MNRSGCFVPPLGDLPQVLGETYRIRPIVPLVCASKPFVGVVNWPSREILVVHREHLGYFDTPAELDKTRLQRQVGRLARLIEQSLGERTALRGPLDELLSVTGEGDSNDAVKFFEDGRAQKLLDRVLESQVRYVVKRKPDTMEEYFKDYLHFPLTLYLKMCEAYIQLLVCTTRGDPGMEYTWTMLRFCLHAQRPKRCFLPQTLRKIYRPLLVPVFVRYEKNLRSEDGMAFEVTGHELEIQPFKGFTLTYDTTLGFAMVDGAVSLEKDSFVQTVVDVDIHSPEYKEAVKKVNVLHVPTNEKLAYLFAHTTHFAAMLQSMVESSSAPSANLENVRLGKVTDGLEAEELVRRLQRFCDVRIQRDFKHVTEFNDLQNSPLFIDRPYCQYTDRKEMDCPDSVLPQSCRMEGSGTEKMPPSTYGAVSVSRLLKPSMSTVIKVYYDRSVDTDMMGAVPYLFTKDPRDDGDISFSNDTSSIRICGTWSRYNLSECIEFANLGKENKYHSNIQSLKEYNKAQYALNVRMQSAVGSFLMQSFINKHAALSLCAAAVIQSIYAVGKRQQKQYEKQMEALKAHTLLKPNEFTCTGDNTITEFLANRLFFRFRVPELHTVESTVCSFDLDPCPIKVKGKMFIPCTRPDKGTKEGDLDHLSWCTKSELSKAPPYVSVEQYDVKRLVKEAIEEGRNRAERFLRYIRPMYINIHNLSLKPSDILCSQRFVKAPVSFTAEMDQFKGKIIVCRTNLVPRTVKDLSVSSYVIVLENSADLYHPSYYTARSSSSYSASFDTGPVDSRHMVTLVETLKAESFDSTVAASQLNLFNLPKDQYTLVLDLLPKHGLTLEEDEQPRPTGLRLLSRSSSN</sequence>
<reference evidence="1 2" key="1">
    <citation type="submission" date="2019-01" db="EMBL/GenBank/DDBJ databases">
        <title>Draft Genome and Complete Hox-Cluster Characterization of the Sterlet Sturgeon (Acipenser ruthenus).</title>
        <authorList>
            <person name="Wei Q."/>
        </authorList>
    </citation>
    <scope>NUCLEOTIDE SEQUENCE [LARGE SCALE GENOMIC DNA]</scope>
    <source>
        <strain evidence="1">WHYD16114868_AA</strain>
        <tissue evidence="1">Blood</tissue>
    </source>
</reference>
<evidence type="ECO:0000313" key="2">
    <source>
        <dbReference type="Proteomes" id="UP000289886"/>
    </source>
</evidence>
<evidence type="ECO:0000313" key="1">
    <source>
        <dbReference type="EMBL" id="RXM96539.1"/>
    </source>
</evidence>
<dbReference type="AlphaFoldDB" id="A0A444V7X5"/>
<protein>
    <submittedName>
        <fullName evidence="1">Uncharacterized protein</fullName>
    </submittedName>
</protein>
<name>A0A444V7X5_ACIRT</name>